<feature type="non-terminal residue" evidence="4">
    <location>
        <position position="514"/>
    </location>
</feature>
<protein>
    <recommendedName>
        <fullName evidence="3">Protein kinase domain-containing protein</fullName>
    </recommendedName>
</protein>
<dbReference type="Pfam" id="PF00069">
    <property type="entry name" value="Pkinase"/>
    <property type="match status" value="1"/>
</dbReference>
<dbReference type="PANTHER" id="PTHR44167">
    <property type="entry name" value="OVARIAN-SPECIFIC SERINE/THREONINE-PROTEIN KINASE LOK-RELATED"/>
    <property type="match status" value="1"/>
</dbReference>
<name>A0A5J4WF82_9EUKA</name>
<proteinExistence type="predicted"/>
<dbReference type="GO" id="GO:0005737">
    <property type="term" value="C:cytoplasm"/>
    <property type="evidence" value="ECO:0007669"/>
    <property type="project" value="TreeGrafter"/>
</dbReference>
<accession>A0A5J4WF82</accession>
<evidence type="ECO:0000313" key="5">
    <source>
        <dbReference type="Proteomes" id="UP000324800"/>
    </source>
</evidence>
<dbReference type="EMBL" id="SNRW01002204">
    <property type="protein sequence ID" value="KAA6393531.1"/>
    <property type="molecule type" value="Genomic_DNA"/>
</dbReference>
<feature type="region of interest" description="Disordered" evidence="2">
    <location>
        <begin position="318"/>
        <end position="337"/>
    </location>
</feature>
<feature type="domain" description="Protein kinase" evidence="3">
    <location>
        <begin position="1"/>
        <end position="222"/>
    </location>
</feature>
<organism evidence="4 5">
    <name type="scientific">Streblomastix strix</name>
    <dbReference type="NCBI Taxonomy" id="222440"/>
    <lineage>
        <taxon>Eukaryota</taxon>
        <taxon>Metamonada</taxon>
        <taxon>Preaxostyla</taxon>
        <taxon>Oxymonadida</taxon>
        <taxon>Streblomastigidae</taxon>
        <taxon>Streblomastix</taxon>
    </lineage>
</organism>
<reference evidence="4 5" key="1">
    <citation type="submission" date="2019-03" db="EMBL/GenBank/DDBJ databases">
        <title>Single cell metagenomics reveals metabolic interactions within the superorganism composed of flagellate Streblomastix strix and complex community of Bacteroidetes bacteria on its surface.</title>
        <authorList>
            <person name="Treitli S.C."/>
            <person name="Kolisko M."/>
            <person name="Husnik F."/>
            <person name="Keeling P."/>
            <person name="Hampl V."/>
        </authorList>
    </citation>
    <scope>NUCLEOTIDE SEQUENCE [LARGE SCALE GENOMIC DNA]</scope>
    <source>
        <strain evidence="4">ST1C</strain>
    </source>
</reference>
<dbReference type="GO" id="GO:0044773">
    <property type="term" value="P:mitotic DNA damage checkpoint signaling"/>
    <property type="evidence" value="ECO:0007669"/>
    <property type="project" value="TreeGrafter"/>
</dbReference>
<dbReference type="GO" id="GO:0004674">
    <property type="term" value="F:protein serine/threonine kinase activity"/>
    <property type="evidence" value="ECO:0007669"/>
    <property type="project" value="TreeGrafter"/>
</dbReference>
<gene>
    <name evidence="4" type="ORF">EZS28_010944</name>
</gene>
<keyword evidence="1" id="KW-0175">Coiled coil</keyword>
<evidence type="ECO:0000256" key="1">
    <source>
        <dbReference type="SAM" id="Coils"/>
    </source>
</evidence>
<evidence type="ECO:0000313" key="4">
    <source>
        <dbReference type="EMBL" id="KAA6393531.1"/>
    </source>
</evidence>
<dbReference type="SUPFAM" id="SSF56112">
    <property type="entry name" value="Protein kinase-like (PK-like)"/>
    <property type="match status" value="1"/>
</dbReference>
<evidence type="ECO:0000259" key="3">
    <source>
        <dbReference type="PROSITE" id="PS50011"/>
    </source>
</evidence>
<dbReference type="SMART" id="SM00220">
    <property type="entry name" value="S_TKc"/>
    <property type="match status" value="1"/>
</dbReference>
<comment type="caution">
    <text evidence="4">The sequence shown here is derived from an EMBL/GenBank/DDBJ whole genome shotgun (WGS) entry which is preliminary data.</text>
</comment>
<dbReference type="InterPro" id="IPR011009">
    <property type="entry name" value="Kinase-like_dom_sf"/>
</dbReference>
<dbReference type="AlphaFoldDB" id="A0A5J4WF82"/>
<sequence length="514" mass="59228">MDDIQLLKDNNVEVISQIGTGDSERSRVYLGYHEDYGIVAAKIMRDDRFDLHEWDMAGALDRGCYSYGICKCKMEGVRVIHAAGIMHKNIKTGNIMLHSANGGIKIKITNLGIHKIEPGGRKDNLDFETLLCMAPELLLGNAAFTKKVDMWSVGVVLYQLASHEYPIEAEDFDDLQYKIKLRQINRPVAIEDDLFWDLITKMLEFYPGRRISAEQALQHLFFTTPKAYSEVSPQAKRIALAAVPQKVDSWIIQFDIDSTCIVPTTEIMTFINDDPNADPEIEEWESLAQKGYNQYMVPQPMQQQQVEVDNSQQSLMKRYDPETQPLYDPNQYESETKDRDQFNPQTLQDLLDNPQQQQKQGSIINQQQFVPKTPIIPLKVYLPQLQENKIPAKKDDVSVSSASFKRLNIPSGPQLLSVSSLQIEQEEMVSERSRRVKQAEENRKQQELLRKEEERIEQDEEKELFELGRVFCSFCSYTQLAVEMQEHVKKTHPDRQKVYEEMVNVTQVIQSQTV</sequence>
<dbReference type="Gene3D" id="1.10.510.10">
    <property type="entry name" value="Transferase(Phosphotransferase) domain 1"/>
    <property type="match status" value="1"/>
</dbReference>
<feature type="coiled-coil region" evidence="1">
    <location>
        <begin position="429"/>
        <end position="462"/>
    </location>
</feature>
<dbReference type="Proteomes" id="UP000324800">
    <property type="component" value="Unassembled WGS sequence"/>
</dbReference>
<dbReference type="GO" id="GO:0005634">
    <property type="term" value="C:nucleus"/>
    <property type="evidence" value="ECO:0007669"/>
    <property type="project" value="TreeGrafter"/>
</dbReference>
<evidence type="ECO:0000256" key="2">
    <source>
        <dbReference type="SAM" id="MobiDB-lite"/>
    </source>
</evidence>
<dbReference type="GO" id="GO:0005524">
    <property type="term" value="F:ATP binding"/>
    <property type="evidence" value="ECO:0007669"/>
    <property type="project" value="InterPro"/>
</dbReference>
<dbReference type="InterPro" id="IPR000719">
    <property type="entry name" value="Prot_kinase_dom"/>
</dbReference>
<dbReference type="PROSITE" id="PS50011">
    <property type="entry name" value="PROTEIN_KINASE_DOM"/>
    <property type="match status" value="1"/>
</dbReference>
<dbReference type="PANTHER" id="PTHR44167:SF24">
    <property type="entry name" value="SERINE_THREONINE-PROTEIN KINASE CHK2"/>
    <property type="match status" value="1"/>
</dbReference>